<feature type="compositionally biased region" description="Pro residues" evidence="6">
    <location>
        <begin position="627"/>
        <end position="637"/>
    </location>
</feature>
<keyword evidence="2" id="KW-0479">Metal-binding</keyword>
<keyword evidence="4" id="KW-0804">Transcription</keyword>
<evidence type="ECO:0000256" key="3">
    <source>
        <dbReference type="ARBA" id="ARBA00023015"/>
    </source>
</evidence>
<dbReference type="GO" id="GO:0005634">
    <property type="term" value="C:nucleus"/>
    <property type="evidence" value="ECO:0007669"/>
    <property type="project" value="UniProtKB-SubCell"/>
</dbReference>
<keyword evidence="5" id="KW-0539">Nucleus</keyword>
<proteinExistence type="predicted"/>
<reference evidence="8" key="1">
    <citation type="journal article" date="2020" name="Stud. Mycol.">
        <title>101 Dothideomycetes genomes: a test case for predicting lifestyles and emergence of pathogens.</title>
        <authorList>
            <person name="Haridas S."/>
            <person name="Albert R."/>
            <person name="Binder M."/>
            <person name="Bloem J."/>
            <person name="Labutti K."/>
            <person name="Salamov A."/>
            <person name="Andreopoulos B."/>
            <person name="Baker S."/>
            <person name="Barry K."/>
            <person name="Bills G."/>
            <person name="Bluhm B."/>
            <person name="Cannon C."/>
            <person name="Castanera R."/>
            <person name="Culley D."/>
            <person name="Daum C."/>
            <person name="Ezra D."/>
            <person name="Gonzalez J."/>
            <person name="Henrissat B."/>
            <person name="Kuo A."/>
            <person name="Liang C."/>
            <person name="Lipzen A."/>
            <person name="Lutzoni F."/>
            <person name="Magnuson J."/>
            <person name="Mondo S."/>
            <person name="Nolan M."/>
            <person name="Ohm R."/>
            <person name="Pangilinan J."/>
            <person name="Park H.-J."/>
            <person name="Ramirez L."/>
            <person name="Alfaro M."/>
            <person name="Sun H."/>
            <person name="Tritt A."/>
            <person name="Yoshinaga Y."/>
            <person name="Zwiers L.-H."/>
            <person name="Turgeon B."/>
            <person name="Goodwin S."/>
            <person name="Spatafora J."/>
            <person name="Crous P."/>
            <person name="Grigoriev I."/>
        </authorList>
    </citation>
    <scope>NUCLEOTIDE SEQUENCE</scope>
    <source>
        <strain evidence="8">CBS 125425</strain>
    </source>
</reference>
<feature type="domain" description="Xylanolytic transcriptional activator regulatory" evidence="7">
    <location>
        <begin position="3"/>
        <end position="228"/>
    </location>
</feature>
<sequence length="637" mass="71637">MDLPFLHYPNFKEPLQHSDSTSQPLDSDPTQRQLLRLPDAPQELLFAFLALTARFHNSLINHHIQANTALPDKVPPAIAVAEMYARAARTQLYSYSNGTVALKQTQTLLMLAVHDWSIGRGRQAFAYDLGTAVRALQFDQLDCMDKVTSAEVQRAEGSEYTKMVNGQKQTPKSLRERVIDEESQRRTVWSGYIVDRYFGCRKHPPSMLNVQDMALQLPSSDEAFTFGQRKVTRMLNETDESFENRLEIALQQEIRVTRDDSNRDYDHDHEMDDLDSEDLSEIGSKEGILSRWIKAVTMLGAVTEWSCAGGRRSGSKKEQAIPPWDPSSKFSRLTGDLSAFENSLPRNLKYSKSNTNAHHSSGGKASTTPYIMINVVRFLCTILLHREYLPFVALDSPKPEGPTKAPLLNPRNPPNDSKYWEASARRCFEAARKLVDLLSECQERKILPETPLVALAIYIAGFCGVYSRAFPHMDPDRLMYLGLAREKVREEPVAKAYALILQMCPRMIMAFPYIDRLPNAIDYYEKRQHHHGAHHSKDNSTEGEVGNGEETTEWTGLDGTSTFTRDHMADASLPDPVVLQQLLANFLEKVLPPEQREVSGALHPYPARSDSTRPPGLTSFTPVNNPASPPATPSVKG</sequence>
<dbReference type="InterPro" id="IPR050815">
    <property type="entry name" value="TF_fung"/>
</dbReference>
<dbReference type="Proteomes" id="UP000799444">
    <property type="component" value="Unassembled WGS sequence"/>
</dbReference>
<feature type="region of interest" description="Disordered" evidence="6">
    <location>
        <begin position="9"/>
        <end position="29"/>
    </location>
</feature>
<evidence type="ECO:0000256" key="1">
    <source>
        <dbReference type="ARBA" id="ARBA00004123"/>
    </source>
</evidence>
<dbReference type="AlphaFoldDB" id="A0A9P4V3T1"/>
<evidence type="ECO:0000256" key="2">
    <source>
        <dbReference type="ARBA" id="ARBA00022723"/>
    </source>
</evidence>
<dbReference type="CDD" id="cd12148">
    <property type="entry name" value="fungal_TF_MHR"/>
    <property type="match status" value="1"/>
</dbReference>
<dbReference type="GO" id="GO:0000981">
    <property type="term" value="F:DNA-binding transcription factor activity, RNA polymerase II-specific"/>
    <property type="evidence" value="ECO:0007669"/>
    <property type="project" value="InterPro"/>
</dbReference>
<dbReference type="PANTHER" id="PTHR47338">
    <property type="entry name" value="ZN(II)2CYS6 TRANSCRIPTION FACTOR (EUROFUNG)-RELATED"/>
    <property type="match status" value="1"/>
</dbReference>
<evidence type="ECO:0000256" key="5">
    <source>
        <dbReference type="ARBA" id="ARBA00023242"/>
    </source>
</evidence>
<dbReference type="PANTHER" id="PTHR47338:SF5">
    <property type="entry name" value="ZN(II)2CYS6 TRANSCRIPTION FACTOR (EUROFUNG)"/>
    <property type="match status" value="1"/>
</dbReference>
<name>A0A9P4V3T1_9PLEO</name>
<feature type="region of interest" description="Disordered" evidence="6">
    <location>
        <begin position="531"/>
        <end position="568"/>
    </location>
</feature>
<keyword evidence="9" id="KW-1185">Reference proteome</keyword>
<dbReference type="EMBL" id="ML996135">
    <property type="protein sequence ID" value="KAF2735463.1"/>
    <property type="molecule type" value="Genomic_DNA"/>
</dbReference>
<dbReference type="GO" id="GO:0006351">
    <property type="term" value="P:DNA-templated transcription"/>
    <property type="evidence" value="ECO:0007669"/>
    <property type="project" value="InterPro"/>
</dbReference>
<evidence type="ECO:0000259" key="7">
    <source>
        <dbReference type="Pfam" id="PF04082"/>
    </source>
</evidence>
<evidence type="ECO:0000256" key="6">
    <source>
        <dbReference type="SAM" id="MobiDB-lite"/>
    </source>
</evidence>
<accession>A0A9P4V3T1</accession>
<dbReference type="Pfam" id="PF04082">
    <property type="entry name" value="Fungal_trans"/>
    <property type="match status" value="1"/>
</dbReference>
<comment type="subcellular location">
    <subcellularLocation>
        <location evidence="1">Nucleus</location>
    </subcellularLocation>
</comment>
<dbReference type="GO" id="GO:0003677">
    <property type="term" value="F:DNA binding"/>
    <property type="evidence" value="ECO:0007669"/>
    <property type="project" value="InterPro"/>
</dbReference>
<evidence type="ECO:0000313" key="9">
    <source>
        <dbReference type="Proteomes" id="UP000799444"/>
    </source>
</evidence>
<comment type="caution">
    <text evidence="8">The sequence shown here is derived from an EMBL/GenBank/DDBJ whole genome shotgun (WGS) entry which is preliminary data.</text>
</comment>
<gene>
    <name evidence="8" type="ORF">EJ04DRAFT_194815</name>
</gene>
<feature type="compositionally biased region" description="Polar residues" evidence="6">
    <location>
        <begin position="17"/>
        <end position="29"/>
    </location>
</feature>
<dbReference type="OrthoDB" id="5370478at2759"/>
<protein>
    <recommendedName>
        <fullName evidence="7">Xylanolytic transcriptional activator regulatory domain-containing protein</fullName>
    </recommendedName>
</protein>
<dbReference type="GO" id="GO:0008270">
    <property type="term" value="F:zinc ion binding"/>
    <property type="evidence" value="ECO:0007669"/>
    <property type="project" value="InterPro"/>
</dbReference>
<dbReference type="InterPro" id="IPR007219">
    <property type="entry name" value="XnlR_reg_dom"/>
</dbReference>
<evidence type="ECO:0000313" key="8">
    <source>
        <dbReference type="EMBL" id="KAF2735463.1"/>
    </source>
</evidence>
<evidence type="ECO:0000256" key="4">
    <source>
        <dbReference type="ARBA" id="ARBA00023163"/>
    </source>
</evidence>
<keyword evidence="3" id="KW-0805">Transcription regulation</keyword>
<organism evidence="8 9">
    <name type="scientific">Polyplosphaeria fusca</name>
    <dbReference type="NCBI Taxonomy" id="682080"/>
    <lineage>
        <taxon>Eukaryota</taxon>
        <taxon>Fungi</taxon>
        <taxon>Dikarya</taxon>
        <taxon>Ascomycota</taxon>
        <taxon>Pezizomycotina</taxon>
        <taxon>Dothideomycetes</taxon>
        <taxon>Pleosporomycetidae</taxon>
        <taxon>Pleosporales</taxon>
        <taxon>Tetraplosphaeriaceae</taxon>
        <taxon>Polyplosphaeria</taxon>
    </lineage>
</organism>
<feature type="region of interest" description="Disordered" evidence="6">
    <location>
        <begin position="308"/>
        <end position="329"/>
    </location>
</feature>
<feature type="region of interest" description="Disordered" evidence="6">
    <location>
        <begin position="597"/>
        <end position="637"/>
    </location>
</feature>